<dbReference type="eggNOG" id="COG2982">
    <property type="taxonomic scope" value="Bacteria"/>
</dbReference>
<dbReference type="PANTHER" id="PTHR30441:SF9">
    <property type="entry name" value="ASMA FAMILY PROTEIN YHJG"/>
    <property type="match status" value="1"/>
</dbReference>
<dbReference type="STRING" id="123899.SAMEA3906487_00493"/>
<dbReference type="GeneID" id="56588097"/>
<dbReference type="InterPro" id="IPR007844">
    <property type="entry name" value="AsmA"/>
</dbReference>
<gene>
    <name evidence="2" type="ORF">SAMEA3906487_00493</name>
</gene>
<keyword evidence="3" id="KW-1185">Reference proteome</keyword>
<dbReference type="EMBL" id="LT546645">
    <property type="protein sequence ID" value="SAI66907.1"/>
    <property type="molecule type" value="Genomic_DNA"/>
</dbReference>
<evidence type="ECO:0000313" key="3">
    <source>
        <dbReference type="Proteomes" id="UP000076825"/>
    </source>
</evidence>
<accession>A0A157S924</accession>
<dbReference type="Pfam" id="PF05170">
    <property type="entry name" value="AsmA"/>
    <property type="match status" value="1"/>
</dbReference>
<dbReference type="AlphaFoldDB" id="A0A157S924"/>
<dbReference type="Proteomes" id="UP000076825">
    <property type="component" value="Chromosome 1"/>
</dbReference>
<reference evidence="2 3" key="1">
    <citation type="submission" date="2016-04" db="EMBL/GenBank/DDBJ databases">
        <authorList>
            <consortium name="Pathogen Informatics"/>
        </authorList>
    </citation>
    <scope>NUCLEOTIDE SEQUENCE [LARGE SCALE GENOMIC DNA]</scope>
    <source>
        <strain evidence="2 3">H044680328</strain>
    </source>
</reference>
<organism evidence="2 3">
    <name type="scientific">Bordetella trematum</name>
    <dbReference type="NCBI Taxonomy" id="123899"/>
    <lineage>
        <taxon>Bacteria</taxon>
        <taxon>Pseudomonadati</taxon>
        <taxon>Pseudomonadota</taxon>
        <taxon>Betaproteobacteria</taxon>
        <taxon>Burkholderiales</taxon>
        <taxon>Alcaligenaceae</taxon>
        <taxon>Bordetella</taxon>
    </lineage>
</organism>
<protein>
    <submittedName>
        <fullName evidence="2">Putative assembly protein</fullName>
    </submittedName>
</protein>
<name>A0A157S924_9BORD</name>
<evidence type="ECO:0000313" key="2">
    <source>
        <dbReference type="EMBL" id="SAI66907.1"/>
    </source>
</evidence>
<sequence length="689" mass="74704">MTTRRKILVSLIVLVLALPIVAAVVVANLDWNRFRPTINQKVSAALGRPFAIEGDLSVRWARQPDESGWRAWLPWPRVNAGDIRIANAEWAKGADLARLAQVSFTLSPLPLLARRVVIREIQLTRPSVNLEREADGRANWDFRLPDGGEPSAWRVDVNAIGFDQGRIDYRDAHLKAELEVLVDALGKPVPFAEIVGREEAGQAEVATPDYIFRWQAKGRYETLPVKGEGKMGGMLALRDGARPFPVQAEVRVGSTEARIAGTLTDPLQLGALDLRLSLSGASMANLYDLTGVTLPDTPPYATDGHLQARLHGEGGPEFHYRDFNGKVGASDLHGDLHFQLQAPRPRLSGQVSSRQLRMADLGPLIGVQSGAGTTAKTLQAEGEKEAVQPGDKVLPVQEFRTERWRDMDAEVRLAAERIVHGERLPLSRLDVGVRLQDGHLTLDPLRFDMAGGRLDGAIKLNGDKAPMDGEVRMSARQLQLKQLFPGVEAMERALGELNGDVTLAGSGNSVAALLGSASGDLRMVMNDGVISRALMELAGLNVGNYIVSKLFDDDEVKINCGVADLGMKSGLMTARLFVFDTENAVVSIDGTVNFRTERLDLNISPESKGFRIFSLRSPLYVQGSFKHPDVGVHALPLAARGLGAVALGVLLTPAASLLALVAPSSPQEAQCSQLFQRLKEPVPADAEKK</sequence>
<dbReference type="GO" id="GO:0090313">
    <property type="term" value="P:regulation of protein targeting to membrane"/>
    <property type="evidence" value="ECO:0007669"/>
    <property type="project" value="TreeGrafter"/>
</dbReference>
<feature type="domain" description="AsmA" evidence="1">
    <location>
        <begin position="1"/>
        <end position="575"/>
    </location>
</feature>
<dbReference type="InterPro" id="IPR052894">
    <property type="entry name" value="AsmA-related"/>
</dbReference>
<dbReference type="GO" id="GO:0005886">
    <property type="term" value="C:plasma membrane"/>
    <property type="evidence" value="ECO:0007669"/>
    <property type="project" value="TreeGrafter"/>
</dbReference>
<dbReference type="OrthoDB" id="5749006at2"/>
<proteinExistence type="predicted"/>
<evidence type="ECO:0000259" key="1">
    <source>
        <dbReference type="Pfam" id="PF05170"/>
    </source>
</evidence>
<dbReference type="RefSeq" id="WP_025517100.1">
    <property type="nucleotide sequence ID" value="NZ_CP016340.1"/>
</dbReference>
<dbReference type="KEGG" id="btrm:SAMEA390648700493"/>
<dbReference type="PATRIC" id="fig|123899.6.peg.476"/>
<dbReference type="PANTHER" id="PTHR30441">
    <property type="entry name" value="DUF748 DOMAIN-CONTAINING PROTEIN"/>
    <property type="match status" value="1"/>
</dbReference>